<protein>
    <recommendedName>
        <fullName evidence="7">Palmitoyltransferase</fullName>
        <ecNumber evidence="7">2.3.1.225</ecNumber>
    </recommendedName>
</protein>
<reference evidence="9 10" key="2">
    <citation type="submission" date="2019-04" db="EMBL/GenBank/DDBJ databases">
        <title>The genome sequence of big-headed turtle.</title>
        <authorList>
            <person name="Gong S."/>
        </authorList>
    </citation>
    <scope>NUCLEOTIDE SEQUENCE [LARGE SCALE GENOMIC DNA]</scope>
    <source>
        <strain evidence="9">DO16091913</strain>
        <tissue evidence="9">Muscle</tissue>
    </source>
</reference>
<dbReference type="InterPro" id="IPR039859">
    <property type="entry name" value="PFA4/ZDH16/20/ERF2-like"/>
</dbReference>
<feature type="transmembrane region" description="Helical" evidence="7">
    <location>
        <begin position="12"/>
        <end position="41"/>
    </location>
</feature>
<evidence type="ECO:0000313" key="9">
    <source>
        <dbReference type="EMBL" id="TFK12005.1"/>
    </source>
</evidence>
<comment type="catalytic activity">
    <reaction evidence="7">
        <text>L-cysteinyl-[protein] + hexadecanoyl-CoA = S-hexadecanoyl-L-cysteinyl-[protein] + CoA</text>
        <dbReference type="Rhea" id="RHEA:36683"/>
        <dbReference type="Rhea" id="RHEA-COMP:10131"/>
        <dbReference type="Rhea" id="RHEA-COMP:11032"/>
        <dbReference type="ChEBI" id="CHEBI:29950"/>
        <dbReference type="ChEBI" id="CHEBI:57287"/>
        <dbReference type="ChEBI" id="CHEBI:57379"/>
        <dbReference type="ChEBI" id="CHEBI:74151"/>
        <dbReference type="EC" id="2.3.1.225"/>
    </reaction>
</comment>
<dbReference type="Pfam" id="PF01529">
    <property type="entry name" value="DHHC"/>
    <property type="match status" value="1"/>
</dbReference>
<comment type="caution">
    <text evidence="9">The sequence shown here is derived from an EMBL/GenBank/DDBJ whole genome shotgun (WGS) entry which is preliminary data.</text>
</comment>
<evidence type="ECO:0000256" key="2">
    <source>
        <dbReference type="ARBA" id="ARBA00022679"/>
    </source>
</evidence>
<dbReference type="PROSITE" id="PS50216">
    <property type="entry name" value="DHHC"/>
    <property type="match status" value="1"/>
</dbReference>
<comment type="domain">
    <text evidence="7">The DHHC domain is required for palmitoyltransferase activity.</text>
</comment>
<name>A0A4D9ES69_9SAUR</name>
<gene>
    <name evidence="9" type="ORF">DR999_PMT04441</name>
</gene>
<evidence type="ECO:0000256" key="4">
    <source>
        <dbReference type="ARBA" id="ARBA00022989"/>
    </source>
</evidence>
<evidence type="ECO:0000313" key="10">
    <source>
        <dbReference type="Proteomes" id="UP000297703"/>
    </source>
</evidence>
<evidence type="ECO:0000256" key="1">
    <source>
        <dbReference type="ARBA" id="ARBA00004141"/>
    </source>
</evidence>
<sequence>MQAGWGGRWQRLDAALCLPLCVTVSLMGAVCIEVLCLLLWAAEPTQLPLALHLPPLLFLLANVLGNMGLFVTTSPSIKGVMLSEGAVGQGWEYCYTCQSHVPPRCHHCYTCNVCMLRRDHHCVLLGQCVGYHNYRYFLCLLLHGWVALLYASLLNADIFMALLHEGVTLHSIVLLLMPWLMLLMGQVSTLTFIYAFVADTCVVSFLFCSGFLFLHVLLSLRGQTTREWFGESRCYDLGWRRNLREALGDRWHLVWLCPLLASPLPGNGVTFESRAPCTEPSAKPVIF</sequence>
<dbReference type="AlphaFoldDB" id="A0A4D9ES69"/>
<evidence type="ECO:0000259" key="8">
    <source>
        <dbReference type="Pfam" id="PF01529"/>
    </source>
</evidence>
<dbReference type="Proteomes" id="UP000297703">
    <property type="component" value="Unassembled WGS sequence"/>
</dbReference>
<evidence type="ECO:0000256" key="6">
    <source>
        <dbReference type="ARBA" id="ARBA00023315"/>
    </source>
</evidence>
<dbReference type="InterPro" id="IPR001594">
    <property type="entry name" value="Palmitoyltrfase_DHHC"/>
</dbReference>
<feature type="transmembrane region" description="Helical" evidence="7">
    <location>
        <begin position="192"/>
        <end position="218"/>
    </location>
</feature>
<keyword evidence="6 7" id="KW-0012">Acyltransferase</keyword>
<feature type="transmembrane region" description="Helical" evidence="7">
    <location>
        <begin position="134"/>
        <end position="152"/>
    </location>
</feature>
<evidence type="ECO:0000256" key="3">
    <source>
        <dbReference type="ARBA" id="ARBA00022692"/>
    </source>
</evidence>
<dbReference type="EC" id="2.3.1.225" evidence="7"/>
<feature type="transmembrane region" description="Helical" evidence="7">
    <location>
        <begin position="53"/>
        <end position="72"/>
    </location>
</feature>
<comment type="similarity">
    <text evidence="7">Belongs to the DHHC palmitoyltransferase family.</text>
</comment>
<dbReference type="GO" id="GO:0019706">
    <property type="term" value="F:protein-cysteine S-palmitoyltransferase activity"/>
    <property type="evidence" value="ECO:0007669"/>
    <property type="project" value="UniProtKB-EC"/>
</dbReference>
<reference evidence="9 10" key="1">
    <citation type="submission" date="2019-04" db="EMBL/GenBank/DDBJ databases">
        <title>Draft genome of the big-headed turtle Platysternon megacephalum.</title>
        <authorList>
            <person name="Gong S."/>
        </authorList>
    </citation>
    <scope>NUCLEOTIDE SEQUENCE [LARGE SCALE GENOMIC DNA]</scope>
    <source>
        <strain evidence="9">DO16091913</strain>
        <tissue evidence="9">Muscle</tissue>
    </source>
</reference>
<comment type="subcellular location">
    <subcellularLocation>
        <location evidence="1">Membrane</location>
        <topology evidence="1">Multi-pass membrane protein</topology>
    </subcellularLocation>
</comment>
<dbReference type="GO" id="GO:0016020">
    <property type="term" value="C:membrane"/>
    <property type="evidence" value="ECO:0007669"/>
    <property type="project" value="UniProtKB-SubCell"/>
</dbReference>
<evidence type="ECO:0000256" key="5">
    <source>
        <dbReference type="ARBA" id="ARBA00023136"/>
    </source>
</evidence>
<organism evidence="9 10">
    <name type="scientific">Platysternon megacephalum</name>
    <name type="common">big-headed turtle</name>
    <dbReference type="NCBI Taxonomy" id="55544"/>
    <lineage>
        <taxon>Eukaryota</taxon>
        <taxon>Metazoa</taxon>
        <taxon>Chordata</taxon>
        <taxon>Craniata</taxon>
        <taxon>Vertebrata</taxon>
        <taxon>Euteleostomi</taxon>
        <taxon>Archelosauria</taxon>
        <taxon>Testudinata</taxon>
        <taxon>Testudines</taxon>
        <taxon>Cryptodira</taxon>
        <taxon>Durocryptodira</taxon>
        <taxon>Testudinoidea</taxon>
        <taxon>Platysternidae</taxon>
        <taxon>Platysternon</taxon>
    </lineage>
</organism>
<evidence type="ECO:0000256" key="7">
    <source>
        <dbReference type="RuleBase" id="RU079119"/>
    </source>
</evidence>
<dbReference type="OrthoDB" id="302728at2759"/>
<dbReference type="EMBL" id="QXTE01000025">
    <property type="protein sequence ID" value="TFK12005.1"/>
    <property type="molecule type" value="Genomic_DNA"/>
</dbReference>
<keyword evidence="3 7" id="KW-0812">Transmembrane</keyword>
<dbReference type="STRING" id="55544.A0A4D9ES69"/>
<keyword evidence="10" id="KW-1185">Reference proteome</keyword>
<keyword evidence="4 7" id="KW-1133">Transmembrane helix</keyword>
<feature type="transmembrane region" description="Helical" evidence="7">
    <location>
        <begin position="158"/>
        <end position="180"/>
    </location>
</feature>
<dbReference type="PANTHER" id="PTHR12246">
    <property type="entry name" value="PALMITOYLTRANSFERASE ZDHHC16"/>
    <property type="match status" value="1"/>
</dbReference>
<accession>A0A4D9ES69</accession>
<keyword evidence="5 7" id="KW-0472">Membrane</keyword>
<keyword evidence="2 7" id="KW-0808">Transferase</keyword>
<proteinExistence type="inferred from homology"/>
<feature type="domain" description="Palmitoyltransferase DHHC" evidence="8">
    <location>
        <begin position="91"/>
        <end position="229"/>
    </location>
</feature>